<dbReference type="InterPro" id="IPR020846">
    <property type="entry name" value="MFS_dom"/>
</dbReference>
<feature type="transmembrane region" description="Helical" evidence="7">
    <location>
        <begin position="265"/>
        <end position="284"/>
    </location>
</feature>
<dbReference type="RefSeq" id="WP_093073364.1">
    <property type="nucleotide sequence ID" value="NZ_FOGV01000017.1"/>
</dbReference>
<feature type="transmembrane region" description="Helical" evidence="7">
    <location>
        <begin position="97"/>
        <end position="122"/>
    </location>
</feature>
<dbReference type="GO" id="GO:0022857">
    <property type="term" value="F:transmembrane transporter activity"/>
    <property type="evidence" value="ECO:0007669"/>
    <property type="project" value="InterPro"/>
</dbReference>
<comment type="caution">
    <text evidence="9">The sequence shown here is derived from an EMBL/GenBank/DDBJ whole genome shotgun (WGS) entry which is preliminary data.</text>
</comment>
<keyword evidence="5 7" id="KW-1133">Transmembrane helix</keyword>
<dbReference type="InterPro" id="IPR011701">
    <property type="entry name" value="MFS"/>
</dbReference>
<protein>
    <submittedName>
        <fullName evidence="9">Predicted arabinose efflux permease, MFS family</fullName>
    </submittedName>
</protein>
<name>A0A1H9V0T4_9BACI</name>
<evidence type="ECO:0000256" key="5">
    <source>
        <dbReference type="ARBA" id="ARBA00022989"/>
    </source>
</evidence>
<accession>A0A1H9V0T4</accession>
<dbReference type="SUPFAM" id="SSF103473">
    <property type="entry name" value="MFS general substrate transporter"/>
    <property type="match status" value="1"/>
</dbReference>
<keyword evidence="2" id="KW-0813">Transport</keyword>
<feature type="transmembrane region" description="Helical" evidence="7">
    <location>
        <begin position="45"/>
        <end position="65"/>
    </location>
</feature>
<evidence type="ECO:0000313" key="9">
    <source>
        <dbReference type="EMBL" id="SES15286.1"/>
    </source>
</evidence>
<keyword evidence="10" id="KW-1185">Reference proteome</keyword>
<evidence type="ECO:0000256" key="7">
    <source>
        <dbReference type="SAM" id="Phobius"/>
    </source>
</evidence>
<feature type="domain" description="Major facilitator superfamily (MFS) profile" evidence="8">
    <location>
        <begin position="5"/>
        <end position="378"/>
    </location>
</feature>
<feature type="transmembrane region" description="Helical" evidence="7">
    <location>
        <begin position="197"/>
        <end position="219"/>
    </location>
</feature>
<evidence type="ECO:0000256" key="4">
    <source>
        <dbReference type="ARBA" id="ARBA00022692"/>
    </source>
</evidence>
<comment type="subcellular location">
    <subcellularLocation>
        <location evidence="1">Cell membrane</location>
        <topology evidence="1">Multi-pass membrane protein</topology>
    </subcellularLocation>
</comment>
<evidence type="ECO:0000256" key="1">
    <source>
        <dbReference type="ARBA" id="ARBA00004651"/>
    </source>
</evidence>
<feature type="transmembrane region" description="Helical" evidence="7">
    <location>
        <begin position="345"/>
        <end position="369"/>
    </location>
</feature>
<dbReference type="InterPro" id="IPR050189">
    <property type="entry name" value="MFS_Efflux_Transporters"/>
</dbReference>
<feature type="transmembrane region" description="Helical" evidence="7">
    <location>
        <begin position="134"/>
        <end position="153"/>
    </location>
</feature>
<feature type="transmembrane region" description="Helical" evidence="7">
    <location>
        <begin position="159"/>
        <end position="176"/>
    </location>
</feature>
<dbReference type="PROSITE" id="PS50850">
    <property type="entry name" value="MFS"/>
    <property type="match status" value="1"/>
</dbReference>
<evidence type="ECO:0000256" key="2">
    <source>
        <dbReference type="ARBA" id="ARBA00022448"/>
    </source>
</evidence>
<feature type="transmembrane region" description="Helical" evidence="7">
    <location>
        <begin position="239"/>
        <end position="258"/>
    </location>
</feature>
<dbReference type="Proteomes" id="UP000199318">
    <property type="component" value="Unassembled WGS sequence"/>
</dbReference>
<keyword evidence="3" id="KW-1003">Cell membrane</keyword>
<feature type="transmembrane region" description="Helical" evidence="7">
    <location>
        <begin position="72"/>
        <end position="91"/>
    </location>
</feature>
<dbReference type="Pfam" id="PF07690">
    <property type="entry name" value="MFS_1"/>
    <property type="match status" value="1"/>
</dbReference>
<evidence type="ECO:0000256" key="6">
    <source>
        <dbReference type="ARBA" id="ARBA00023136"/>
    </source>
</evidence>
<dbReference type="InterPro" id="IPR036259">
    <property type="entry name" value="MFS_trans_sf"/>
</dbReference>
<dbReference type="PANTHER" id="PTHR43124">
    <property type="entry name" value="PURINE EFFLUX PUMP PBUE"/>
    <property type="match status" value="1"/>
</dbReference>
<dbReference type="AlphaFoldDB" id="A0A1H9V0T4"/>
<dbReference type="PANTHER" id="PTHR43124:SF3">
    <property type="entry name" value="CHLORAMPHENICOL EFFLUX PUMP RV0191"/>
    <property type="match status" value="1"/>
</dbReference>
<evidence type="ECO:0000256" key="3">
    <source>
        <dbReference type="ARBA" id="ARBA00022475"/>
    </source>
</evidence>
<keyword evidence="6 7" id="KW-0472">Membrane</keyword>
<evidence type="ECO:0000259" key="8">
    <source>
        <dbReference type="PROSITE" id="PS50850"/>
    </source>
</evidence>
<reference evidence="10" key="1">
    <citation type="submission" date="2016-10" db="EMBL/GenBank/DDBJ databases">
        <authorList>
            <person name="de Groot N.N."/>
        </authorList>
    </citation>
    <scope>NUCLEOTIDE SEQUENCE [LARGE SCALE GENOMIC DNA]</scope>
    <source>
        <strain evidence="10">10nlg</strain>
    </source>
</reference>
<feature type="transmembrane region" description="Helical" evidence="7">
    <location>
        <begin position="290"/>
        <end position="314"/>
    </location>
</feature>
<sequence>MKFTRLVFPGIAMIASSYGLARFSYGLLLPDINESLAMTEFASGVVSALFYLSYCFMIVISTVLTTRDGPRVMILAAGALAVVGMAIMSAAPSVWLLALGVLFAGGSTGLVSPPYGAAISLWIRRKDQGRANTWINSGTSIGIVLTGLGAILLTPHWRLTYLIYTVIALIVLYWSYRTIPKSEPDVYFDKGQLSLRGADTPGPLVVSSLVMGISSAAFWTFSRSFIETAGTYTNVQSSGFWIMIGLFGMVGGISGGFIEKAGLQRAFMTGGLSLSAASIILAVFPEIIWSSYLAAALFGASYIFLTGVILVWGIRVFYSNASLGIAIPFLLLAVGQVAGSPLAGGLIAFAGYKTAFLLFGLIGIAGSLVPTKERPQQYSETP</sequence>
<dbReference type="EMBL" id="FOGV01000017">
    <property type="protein sequence ID" value="SES15286.1"/>
    <property type="molecule type" value="Genomic_DNA"/>
</dbReference>
<dbReference type="OrthoDB" id="2957247at2"/>
<evidence type="ECO:0000313" key="10">
    <source>
        <dbReference type="Proteomes" id="UP000199318"/>
    </source>
</evidence>
<gene>
    <name evidence="9" type="ORF">SAMN05444126_11719</name>
</gene>
<dbReference type="STRING" id="1464123.SAMN05444126_11719"/>
<proteinExistence type="predicted"/>
<dbReference type="Gene3D" id="1.20.1250.20">
    <property type="entry name" value="MFS general substrate transporter like domains"/>
    <property type="match status" value="1"/>
</dbReference>
<dbReference type="GO" id="GO:0005886">
    <property type="term" value="C:plasma membrane"/>
    <property type="evidence" value="ECO:0007669"/>
    <property type="project" value="UniProtKB-SubCell"/>
</dbReference>
<organism evidence="9 10">
    <name type="scientific">Salisediminibacterium halotolerans</name>
    <dbReference type="NCBI Taxonomy" id="517425"/>
    <lineage>
        <taxon>Bacteria</taxon>
        <taxon>Bacillati</taxon>
        <taxon>Bacillota</taxon>
        <taxon>Bacilli</taxon>
        <taxon>Bacillales</taxon>
        <taxon>Bacillaceae</taxon>
        <taxon>Salisediminibacterium</taxon>
    </lineage>
</organism>
<keyword evidence="4 7" id="KW-0812">Transmembrane</keyword>
<feature type="transmembrane region" description="Helical" evidence="7">
    <location>
        <begin position="321"/>
        <end position="339"/>
    </location>
</feature>